<dbReference type="EC" id="3.5.1.87" evidence="10"/>
<keyword evidence="5" id="KW-0479">Metal-binding</keyword>
<dbReference type="InterPro" id="IPR017580">
    <property type="entry name" value="OHCU_decarboxylase-1"/>
</dbReference>
<keyword evidence="6 10" id="KW-0378">Hydrolase</keyword>
<dbReference type="SUPFAM" id="SSF158694">
    <property type="entry name" value="UraD-Like"/>
    <property type="match status" value="1"/>
</dbReference>
<dbReference type="UniPathway" id="UPA00394">
    <property type="reaction ID" value="UER00652"/>
</dbReference>
<sequence length="579" mass="62322">MITLDQLNQASPAEFVAALDGIFEHSPWVATRVEVARPFLSRAHLLQAMRTVVATADLDEQLALIRAHPELAGKAAIRKELTVESTREQRGAGLDSCTPEEFARLHELNAEYRERFAFPFILAVRGHTPASIIRAMEQRLGNDPSVEGETALAQIGRIAGFRLAERVASPYGAEIMGMLEELAHLSEDPDALTCSYLTPPHIAAADRIRDWMLAANLETHIDAVGNVVGRLRSNAGNAKTLIIGSHYDTVINSGRFDGRLGVVLPIAVALELRQRGKQLPFDLEIVGFADEEGVRFKSTFLGSSALAGSFDPAWLENKDGSGTTMREAMTSAGLDPAGIAAIKRDPRQLLGYVEIHIEQGPVLLDEDRALGVVTGIAGSVRYSVTIRGLAGHAGTVPMHLRRDAAAAAAELILAVERRCKATPGVVGTVGRLNVPNGAINVIPGRCDLTLDLRAPEDATRDTALADVLAEIEKIAERRNVEIDTQLMMRAAAAPCDSSMQQRWAQSISRVMGDASPRHLPSGAGHDAMKMAEITPMGMLFVRCGNDGISHHPDETMTTADAALAAKAFENFLLHFGSDS</sequence>
<dbReference type="InterPro" id="IPR010158">
    <property type="entry name" value="Amidase_Cbmase"/>
</dbReference>
<dbReference type="PANTHER" id="PTHR32494:SF19">
    <property type="entry name" value="ALLANTOATE DEIMINASE-RELATED"/>
    <property type="match status" value="1"/>
</dbReference>
<dbReference type="AlphaFoldDB" id="A0A841HUL4"/>
<evidence type="ECO:0000313" key="11">
    <source>
        <dbReference type="Proteomes" id="UP000588068"/>
    </source>
</evidence>
<dbReference type="InterPro" id="IPR011650">
    <property type="entry name" value="Peptidase_M20_dimer"/>
</dbReference>
<dbReference type="GO" id="GO:0006144">
    <property type="term" value="P:purine nucleobase metabolic process"/>
    <property type="evidence" value="ECO:0007669"/>
    <property type="project" value="UniProtKB-KW"/>
</dbReference>
<dbReference type="Pfam" id="PF07687">
    <property type="entry name" value="M20_dimer"/>
    <property type="match status" value="1"/>
</dbReference>
<evidence type="ECO:0000256" key="4">
    <source>
        <dbReference type="ARBA" id="ARBA00022631"/>
    </source>
</evidence>
<dbReference type="NCBIfam" id="TIGR01879">
    <property type="entry name" value="hydantase"/>
    <property type="match status" value="1"/>
</dbReference>
<evidence type="ECO:0000256" key="6">
    <source>
        <dbReference type="ARBA" id="ARBA00022801"/>
    </source>
</evidence>
<comment type="subunit">
    <text evidence="3">Homodimer.</text>
</comment>
<evidence type="ECO:0000256" key="2">
    <source>
        <dbReference type="ARBA" id="ARBA00006153"/>
    </source>
</evidence>
<dbReference type="EMBL" id="JACHHZ010000005">
    <property type="protein sequence ID" value="MBB6095525.1"/>
    <property type="molecule type" value="Genomic_DNA"/>
</dbReference>
<dbReference type="SUPFAM" id="SSF53187">
    <property type="entry name" value="Zn-dependent exopeptidases"/>
    <property type="match status" value="1"/>
</dbReference>
<comment type="similarity">
    <text evidence="2">Belongs to the peptidase M20 family.</text>
</comment>
<evidence type="ECO:0000256" key="1">
    <source>
        <dbReference type="ARBA" id="ARBA00001936"/>
    </source>
</evidence>
<protein>
    <submittedName>
        <fullName evidence="10">Allantoate deiminase/N-carbamoyl-L-amino-acid hydrolase</fullName>
        <ecNumber evidence="10">3.5.1.87</ecNumber>
        <ecNumber evidence="10">3.5.3.9</ecNumber>
    </submittedName>
</protein>
<dbReference type="SUPFAM" id="SSF55031">
    <property type="entry name" value="Bacterial exopeptidase dimerisation domain"/>
    <property type="match status" value="1"/>
</dbReference>
<evidence type="ECO:0000259" key="8">
    <source>
        <dbReference type="Pfam" id="PF07687"/>
    </source>
</evidence>
<proteinExistence type="inferred from homology"/>
<dbReference type="GO" id="GO:0019628">
    <property type="term" value="P:urate catabolic process"/>
    <property type="evidence" value="ECO:0007669"/>
    <property type="project" value="UniProtKB-UniPathway"/>
</dbReference>
<dbReference type="CDD" id="cd03884">
    <property type="entry name" value="M20_bAS"/>
    <property type="match status" value="1"/>
</dbReference>
<dbReference type="GO" id="GO:0046872">
    <property type="term" value="F:metal ion binding"/>
    <property type="evidence" value="ECO:0007669"/>
    <property type="project" value="UniProtKB-KW"/>
</dbReference>
<dbReference type="NCBIfam" id="NF006775">
    <property type="entry name" value="PRK09290.2-5"/>
    <property type="match status" value="1"/>
</dbReference>
<feature type="domain" description="Oxo-4-hydroxy-4-carboxy-5-ureidoimidazoline decarboxylase" evidence="9">
    <location>
        <begin position="8"/>
        <end position="164"/>
    </location>
</feature>
<comment type="caution">
    <text evidence="10">The sequence shown here is derived from an EMBL/GenBank/DDBJ whole genome shotgun (WGS) entry which is preliminary data.</text>
</comment>
<organism evidence="10 11">
    <name type="scientific">Povalibacter uvarum</name>
    <dbReference type="NCBI Taxonomy" id="732238"/>
    <lineage>
        <taxon>Bacteria</taxon>
        <taxon>Pseudomonadati</taxon>
        <taxon>Pseudomonadota</taxon>
        <taxon>Gammaproteobacteria</taxon>
        <taxon>Steroidobacterales</taxon>
        <taxon>Steroidobacteraceae</taxon>
        <taxon>Povalibacter</taxon>
    </lineage>
</organism>
<dbReference type="Pfam" id="PF09349">
    <property type="entry name" value="OHCU_decarbox"/>
    <property type="match status" value="1"/>
</dbReference>
<name>A0A841HUL4_9GAMM</name>
<evidence type="ECO:0000259" key="9">
    <source>
        <dbReference type="Pfam" id="PF09349"/>
    </source>
</evidence>
<keyword evidence="4" id="KW-0659">Purine metabolism</keyword>
<evidence type="ECO:0000256" key="7">
    <source>
        <dbReference type="ARBA" id="ARBA00023211"/>
    </source>
</evidence>
<comment type="cofactor">
    <cofactor evidence="1">
        <name>Mn(2+)</name>
        <dbReference type="ChEBI" id="CHEBI:29035"/>
    </cofactor>
</comment>
<dbReference type="Gene3D" id="3.40.630.10">
    <property type="entry name" value="Zn peptidases"/>
    <property type="match status" value="1"/>
</dbReference>
<dbReference type="GO" id="GO:0050538">
    <property type="term" value="F:N-carbamoyl-L-amino-acid hydrolase activity"/>
    <property type="evidence" value="ECO:0007669"/>
    <property type="project" value="UniProtKB-EC"/>
</dbReference>
<dbReference type="EC" id="3.5.3.9" evidence="10"/>
<reference evidence="10 11" key="1">
    <citation type="submission" date="2020-08" db="EMBL/GenBank/DDBJ databases">
        <title>Genomic Encyclopedia of Type Strains, Phase IV (KMG-IV): sequencing the most valuable type-strain genomes for metagenomic binning, comparative biology and taxonomic classification.</title>
        <authorList>
            <person name="Goeker M."/>
        </authorList>
    </citation>
    <scope>NUCLEOTIDE SEQUENCE [LARGE SCALE GENOMIC DNA]</scope>
    <source>
        <strain evidence="10 11">DSM 26723</strain>
    </source>
</reference>
<dbReference type="RefSeq" id="WP_184334883.1">
    <property type="nucleotide sequence ID" value="NZ_JACHHZ010000005.1"/>
</dbReference>
<dbReference type="Gene3D" id="3.30.70.360">
    <property type="match status" value="1"/>
</dbReference>
<dbReference type="InterPro" id="IPR036778">
    <property type="entry name" value="OHCU_decarboxylase_sf"/>
</dbReference>
<dbReference type="Proteomes" id="UP000588068">
    <property type="component" value="Unassembled WGS sequence"/>
</dbReference>
<dbReference type="Gene3D" id="1.10.3330.10">
    <property type="entry name" value="Oxo-4-hydroxy-4-carboxy-5-ureidoimidazoline decarboxylase"/>
    <property type="match status" value="1"/>
</dbReference>
<keyword evidence="7" id="KW-0464">Manganese</keyword>
<evidence type="ECO:0000256" key="3">
    <source>
        <dbReference type="ARBA" id="ARBA00011738"/>
    </source>
</evidence>
<dbReference type="NCBIfam" id="TIGR03164">
    <property type="entry name" value="UHCUDC"/>
    <property type="match status" value="1"/>
</dbReference>
<evidence type="ECO:0000256" key="5">
    <source>
        <dbReference type="ARBA" id="ARBA00022723"/>
    </source>
</evidence>
<feature type="domain" description="Peptidase M20 dimerisation" evidence="8">
    <location>
        <begin position="375"/>
        <end position="477"/>
    </location>
</feature>
<dbReference type="PANTHER" id="PTHR32494">
    <property type="entry name" value="ALLANTOATE DEIMINASE-RELATED"/>
    <property type="match status" value="1"/>
</dbReference>
<dbReference type="InterPro" id="IPR018020">
    <property type="entry name" value="OHCU_decarboxylase"/>
</dbReference>
<dbReference type="GO" id="GO:0047652">
    <property type="term" value="F:allantoate deiminase activity"/>
    <property type="evidence" value="ECO:0007669"/>
    <property type="project" value="UniProtKB-EC"/>
</dbReference>
<dbReference type="InterPro" id="IPR002933">
    <property type="entry name" value="Peptidase_M20"/>
</dbReference>
<gene>
    <name evidence="10" type="ORF">HNQ60_004415</name>
</gene>
<dbReference type="Pfam" id="PF01546">
    <property type="entry name" value="Peptidase_M20"/>
    <property type="match status" value="1"/>
</dbReference>
<accession>A0A841HUL4</accession>
<evidence type="ECO:0000313" key="10">
    <source>
        <dbReference type="EMBL" id="MBB6095525.1"/>
    </source>
</evidence>
<keyword evidence="11" id="KW-1185">Reference proteome</keyword>
<dbReference type="InterPro" id="IPR036264">
    <property type="entry name" value="Bact_exopeptidase_dim_dom"/>
</dbReference>
<dbReference type="GO" id="GO:0000255">
    <property type="term" value="P:allantoin metabolic process"/>
    <property type="evidence" value="ECO:0007669"/>
    <property type="project" value="InterPro"/>
</dbReference>